<comment type="subcellular location">
    <subcellularLocation>
        <location evidence="1">Nucleus</location>
    </subcellularLocation>
</comment>
<dbReference type="GO" id="GO:0005634">
    <property type="term" value="C:nucleus"/>
    <property type="evidence" value="ECO:0007669"/>
    <property type="project" value="UniProtKB-SubCell"/>
</dbReference>
<feature type="non-terminal residue" evidence="8">
    <location>
        <position position="959"/>
    </location>
</feature>
<feature type="compositionally biased region" description="Basic and acidic residues" evidence="6">
    <location>
        <begin position="303"/>
        <end position="312"/>
    </location>
</feature>
<dbReference type="PROSITE" id="PS00028">
    <property type="entry name" value="ZINC_FINGER_C2H2_1"/>
    <property type="match status" value="1"/>
</dbReference>
<feature type="compositionally biased region" description="Basic residues" evidence="6">
    <location>
        <begin position="507"/>
        <end position="519"/>
    </location>
</feature>
<evidence type="ECO:0000313" key="8">
    <source>
        <dbReference type="EMBL" id="NXA55407.1"/>
    </source>
</evidence>
<gene>
    <name evidence="8" type="primary">Znf638_2</name>
    <name evidence="8" type="ORF">NOTJUL_R15004</name>
</gene>
<dbReference type="InterPro" id="IPR036236">
    <property type="entry name" value="Znf_C2H2_sf"/>
</dbReference>
<feature type="compositionally biased region" description="Basic and acidic residues" evidence="6">
    <location>
        <begin position="427"/>
        <end position="455"/>
    </location>
</feature>
<evidence type="ECO:0000256" key="1">
    <source>
        <dbReference type="ARBA" id="ARBA00004123"/>
    </source>
</evidence>
<feature type="compositionally biased region" description="Basic and acidic residues" evidence="6">
    <location>
        <begin position="876"/>
        <end position="891"/>
    </location>
</feature>
<comment type="caution">
    <text evidence="8">The sequence shown here is derived from an EMBL/GenBank/DDBJ whole genome shotgun (WGS) entry which is preliminary data.</text>
</comment>
<feature type="compositionally biased region" description="Acidic residues" evidence="6">
    <location>
        <begin position="493"/>
        <end position="503"/>
    </location>
</feature>
<keyword evidence="5" id="KW-0539">Nucleus</keyword>
<evidence type="ECO:0000259" key="7">
    <source>
        <dbReference type="PROSITE" id="PS50171"/>
    </source>
</evidence>
<name>A0A7K7WPY4_9AVES</name>
<evidence type="ECO:0000256" key="3">
    <source>
        <dbReference type="ARBA" id="ARBA00022771"/>
    </source>
</evidence>
<accession>A0A7K7WPY4</accession>
<dbReference type="InterPro" id="IPR013087">
    <property type="entry name" value="Znf_C2H2_type"/>
</dbReference>
<evidence type="ECO:0000256" key="5">
    <source>
        <dbReference type="ARBA" id="ARBA00023242"/>
    </source>
</evidence>
<dbReference type="AlphaFoldDB" id="A0A7K7WPY4"/>
<feature type="compositionally biased region" description="Basic and acidic residues" evidence="6">
    <location>
        <begin position="840"/>
        <end position="862"/>
    </location>
</feature>
<reference evidence="8 9" key="1">
    <citation type="submission" date="2019-09" db="EMBL/GenBank/DDBJ databases">
        <title>Bird 10,000 Genomes (B10K) Project - Family phase.</title>
        <authorList>
            <person name="Zhang G."/>
        </authorList>
    </citation>
    <scope>NUCLEOTIDE SEQUENCE [LARGE SCALE GENOMIC DNA]</scope>
    <source>
        <strain evidence="8">B10K-MSB-01</strain>
    </source>
</reference>
<proteinExistence type="predicted"/>
<feature type="compositionally biased region" description="Acidic residues" evidence="6">
    <location>
        <begin position="732"/>
        <end position="742"/>
    </location>
</feature>
<evidence type="ECO:0000313" key="9">
    <source>
        <dbReference type="Proteomes" id="UP000531559"/>
    </source>
</evidence>
<feature type="compositionally biased region" description="Low complexity" evidence="6">
    <location>
        <begin position="456"/>
        <end position="476"/>
    </location>
</feature>
<keyword evidence="9" id="KW-1185">Reference proteome</keyword>
<feature type="non-terminal residue" evidence="8">
    <location>
        <position position="1"/>
    </location>
</feature>
<feature type="region of interest" description="Disordered" evidence="6">
    <location>
        <begin position="273"/>
        <end position="325"/>
    </location>
</feature>
<feature type="compositionally biased region" description="Low complexity" evidence="6">
    <location>
        <begin position="123"/>
        <end position="158"/>
    </location>
</feature>
<dbReference type="SUPFAM" id="SSF57667">
    <property type="entry name" value="beta-beta-alpha zinc fingers"/>
    <property type="match status" value="1"/>
</dbReference>
<feature type="region of interest" description="Disordered" evidence="6">
    <location>
        <begin position="832"/>
        <end position="904"/>
    </location>
</feature>
<dbReference type="GO" id="GO:0003676">
    <property type="term" value="F:nucleic acid binding"/>
    <property type="evidence" value="ECO:0007669"/>
    <property type="project" value="InterPro"/>
</dbReference>
<protein>
    <submittedName>
        <fullName evidence="8">ZN638 protein</fullName>
    </submittedName>
</protein>
<feature type="domain" description="Matrin-type" evidence="7">
    <location>
        <begin position="911"/>
        <end position="941"/>
    </location>
</feature>
<sequence>SSDLKKYPEGSGVVQTAAANPPVEPSVAKKEPSSISNAKGGMSALQIEPCESQLGRAEREPTAALPGASRGSEEAGEVAIASVEPAAAKLSREESEETQPPPSSAQKEEAGKNDAGAGLFECASAAAETGAAAADSSAEPAAGADAAGKGPRGRAPAGALPPGPGAAPLQRVSPGDAQHSKALGCPERNPAPGTVRTETELPMTQSGVMTEKKLVPKTARAVEKELDVAGAELEMESEEYALKVVTAAEEKPAKPSTKTWTEAERKLERSVAEVGAGVENAEKNLNENNEGSLIKAHQNKGTEPAKADDTHKAVALSSSLSVKESLSVSKTFLKAVVSLPDISKARVPVRRNETFLCKGEEQKASSKPEPRSQAALEKKVVSKEVGPPRPGGSRSSLSDSSDKSKVNRSATGDEKGGDGRNSSQQEKVSRVESRASSKQSQDRENRSSSMKKDNSSNKTSVGGSARASKSSSSSSAKQKEEEELFPFNLDEFVTVDEVIEEIESPVRTRRNPPRGKRRDAPKNNSSEPSSKRRKGKSSLARAAESELSFVTLDEIGEEEDVTMQLMGAANLDALSDPQGLVVVDEVTEEEELIAEAVKDPQSLVTLDEISEQEDLAFHKDAPGSVFEEPDLKAEPLVTVDEIGEVEELPLNEPTDLNTDDAGKQKEDDKDCGDFVSSQVPDDPSALVTVDEIQEDNEDAPLVTLDEVNEDEDDFLADFNCLKEELNFVTVDEVGEEDEEEDSFTEKNLNEDEDEDIVALAGPEEEEIAAMVGTEEEDIVAVAGPEEMEILGDMSPEEEIIAISKSKGKESLAASREEVENKTLAAAGQEMAKEIPAANKGETEKHDIFCKVHESDTAKETETASKQQLEVDLLGSGEKEPESKRKKMDSSDASKPQSAPKDLDFLVPKPGFFCQICSLFYADEISVKNHCKSALHQQNMEKFMAKQKEEDNNREERSAR</sequence>
<dbReference type="OrthoDB" id="10072641at2759"/>
<organism evidence="8 9">
    <name type="scientific">Nothocercus julius</name>
    <dbReference type="NCBI Taxonomy" id="2585813"/>
    <lineage>
        <taxon>Eukaryota</taxon>
        <taxon>Metazoa</taxon>
        <taxon>Chordata</taxon>
        <taxon>Craniata</taxon>
        <taxon>Vertebrata</taxon>
        <taxon>Euteleostomi</taxon>
        <taxon>Archelosauria</taxon>
        <taxon>Archosauria</taxon>
        <taxon>Dinosauria</taxon>
        <taxon>Saurischia</taxon>
        <taxon>Theropoda</taxon>
        <taxon>Coelurosauria</taxon>
        <taxon>Aves</taxon>
        <taxon>Palaeognathae</taxon>
        <taxon>Tinamiformes</taxon>
        <taxon>Tinamidae</taxon>
        <taxon>Nothocercus</taxon>
    </lineage>
</organism>
<evidence type="ECO:0000256" key="4">
    <source>
        <dbReference type="ARBA" id="ARBA00022833"/>
    </source>
</evidence>
<evidence type="ECO:0000256" key="2">
    <source>
        <dbReference type="ARBA" id="ARBA00022723"/>
    </source>
</evidence>
<keyword evidence="3" id="KW-0863">Zinc-finger</keyword>
<keyword evidence="2" id="KW-0479">Metal-binding</keyword>
<keyword evidence="4" id="KW-0862">Zinc</keyword>
<feature type="region of interest" description="Disordered" evidence="6">
    <location>
        <begin position="732"/>
        <end position="754"/>
    </location>
</feature>
<dbReference type="Proteomes" id="UP000531559">
    <property type="component" value="Unassembled WGS sequence"/>
</dbReference>
<feature type="region of interest" description="Disordered" evidence="6">
    <location>
        <begin position="341"/>
        <end position="543"/>
    </location>
</feature>
<feature type="compositionally biased region" description="Basic and acidic residues" evidence="6">
    <location>
        <begin position="660"/>
        <end position="672"/>
    </location>
</feature>
<feature type="compositionally biased region" description="Basic and acidic residues" evidence="6">
    <location>
        <begin position="350"/>
        <end position="382"/>
    </location>
</feature>
<dbReference type="InterPro" id="IPR000690">
    <property type="entry name" value="Matrin/U1-C_Znf_C2H2"/>
</dbReference>
<evidence type="ECO:0000256" key="6">
    <source>
        <dbReference type="SAM" id="MobiDB-lite"/>
    </source>
</evidence>
<dbReference type="EMBL" id="VZSV01000284">
    <property type="protein sequence ID" value="NXA55407.1"/>
    <property type="molecule type" value="Genomic_DNA"/>
</dbReference>
<dbReference type="SMART" id="SM00451">
    <property type="entry name" value="ZnF_U1"/>
    <property type="match status" value="1"/>
</dbReference>
<feature type="region of interest" description="Disordered" evidence="6">
    <location>
        <begin position="1"/>
        <end position="212"/>
    </location>
</feature>
<dbReference type="PROSITE" id="PS50171">
    <property type="entry name" value="ZF_MATRIN"/>
    <property type="match status" value="1"/>
</dbReference>
<feature type="compositionally biased region" description="Basic and acidic residues" evidence="6">
    <location>
        <begin position="400"/>
        <end position="418"/>
    </location>
</feature>
<dbReference type="InterPro" id="IPR003604">
    <property type="entry name" value="Matrin/U1-like-C_Znf_C2H2"/>
</dbReference>
<dbReference type="GO" id="GO:0008270">
    <property type="term" value="F:zinc ion binding"/>
    <property type="evidence" value="ECO:0007669"/>
    <property type="project" value="UniProtKB-KW"/>
</dbReference>
<feature type="compositionally biased region" description="Low complexity" evidence="6">
    <location>
        <begin position="313"/>
        <end position="325"/>
    </location>
</feature>
<feature type="region of interest" description="Disordered" evidence="6">
    <location>
        <begin position="642"/>
        <end position="684"/>
    </location>
</feature>